<dbReference type="PRINTS" id="PR00069">
    <property type="entry name" value="ALDKETRDTASE"/>
</dbReference>
<dbReference type="InterPro" id="IPR050523">
    <property type="entry name" value="AKR_Detox_Biosynth"/>
</dbReference>
<keyword evidence="4" id="KW-1185">Reference proteome</keyword>
<evidence type="ECO:0000313" key="4">
    <source>
        <dbReference type="Proteomes" id="UP000780801"/>
    </source>
</evidence>
<dbReference type="PANTHER" id="PTHR43364">
    <property type="entry name" value="NADH-SPECIFIC METHYLGLYOXAL REDUCTASE-RELATED"/>
    <property type="match status" value="1"/>
</dbReference>
<dbReference type="InterPro" id="IPR020471">
    <property type="entry name" value="AKR"/>
</dbReference>
<dbReference type="Proteomes" id="UP000780801">
    <property type="component" value="Unassembled WGS sequence"/>
</dbReference>
<organism evidence="3 4">
    <name type="scientific">Lunasporangiospora selenospora</name>
    <dbReference type="NCBI Taxonomy" id="979761"/>
    <lineage>
        <taxon>Eukaryota</taxon>
        <taxon>Fungi</taxon>
        <taxon>Fungi incertae sedis</taxon>
        <taxon>Mucoromycota</taxon>
        <taxon>Mortierellomycotina</taxon>
        <taxon>Mortierellomycetes</taxon>
        <taxon>Mortierellales</taxon>
        <taxon>Mortierellaceae</taxon>
        <taxon>Lunasporangiospora</taxon>
    </lineage>
</organism>
<keyword evidence="1" id="KW-0560">Oxidoreductase</keyword>
<dbReference type="SUPFAM" id="SSF51430">
    <property type="entry name" value="NAD(P)-linked oxidoreductase"/>
    <property type="match status" value="1"/>
</dbReference>
<dbReference type="PANTHER" id="PTHR43364:SF4">
    <property type="entry name" value="NAD(P)-LINKED OXIDOREDUCTASE SUPERFAMILY PROTEIN"/>
    <property type="match status" value="1"/>
</dbReference>
<dbReference type="InterPro" id="IPR036812">
    <property type="entry name" value="NAD(P)_OxRdtase_dom_sf"/>
</dbReference>
<dbReference type="OrthoDB" id="2310150at2759"/>
<evidence type="ECO:0000256" key="1">
    <source>
        <dbReference type="ARBA" id="ARBA00023002"/>
    </source>
</evidence>
<dbReference type="Gene3D" id="3.20.20.100">
    <property type="entry name" value="NADP-dependent oxidoreductase domain"/>
    <property type="match status" value="1"/>
</dbReference>
<accession>A0A9P6G2E6</accession>
<reference evidence="3" key="1">
    <citation type="journal article" date="2020" name="Fungal Divers.">
        <title>Resolving the Mortierellaceae phylogeny through synthesis of multi-gene phylogenetics and phylogenomics.</title>
        <authorList>
            <person name="Vandepol N."/>
            <person name="Liber J."/>
            <person name="Desiro A."/>
            <person name="Na H."/>
            <person name="Kennedy M."/>
            <person name="Barry K."/>
            <person name="Grigoriev I.V."/>
            <person name="Miller A.N."/>
            <person name="O'Donnell K."/>
            <person name="Stajich J.E."/>
            <person name="Bonito G."/>
        </authorList>
    </citation>
    <scope>NUCLEOTIDE SEQUENCE</scope>
    <source>
        <strain evidence="3">KOD1015</strain>
    </source>
</reference>
<dbReference type="EMBL" id="JAABOA010000111">
    <property type="protein sequence ID" value="KAF9585859.1"/>
    <property type="molecule type" value="Genomic_DNA"/>
</dbReference>
<dbReference type="GO" id="GO:0016491">
    <property type="term" value="F:oxidoreductase activity"/>
    <property type="evidence" value="ECO:0007669"/>
    <property type="project" value="UniProtKB-KW"/>
</dbReference>
<evidence type="ECO:0000313" key="3">
    <source>
        <dbReference type="EMBL" id="KAF9585859.1"/>
    </source>
</evidence>
<sequence>MSESLPQLSLGAATFGLKSSNRAETFVRLQGKDEVQPLMDLFKSFGYKEVDTARIYTDSEAALGELDKSSLADLRISTKVHPFITPLTIENILQQFDESLAALGVENVDLLYLHHPDDKTPIEESLEGVDILYKQGKIRRFGLSNHSPSQVDEIVSICKSKGYIAPTMYQGLYSPIARTGYLEIRDLLKKHGIHYYAYGIMAAGLLTGKNKFDEEPKEDARLHSTSFLSGHLRERYWHREVFAALDLLAKAAEKEGIPFAQATNRWMRHHSGLTKEDGILVGASSFKQLEQNLLDLEMGPLSPTLVDAYENAWKSVEHRRIAAPGSSDKVK</sequence>
<evidence type="ECO:0000259" key="2">
    <source>
        <dbReference type="Pfam" id="PF00248"/>
    </source>
</evidence>
<feature type="domain" description="NADP-dependent oxidoreductase" evidence="2">
    <location>
        <begin position="8"/>
        <end position="308"/>
    </location>
</feature>
<protein>
    <recommendedName>
        <fullName evidence="2">NADP-dependent oxidoreductase domain-containing protein</fullName>
    </recommendedName>
</protein>
<dbReference type="Pfam" id="PF00248">
    <property type="entry name" value="Aldo_ket_red"/>
    <property type="match status" value="1"/>
</dbReference>
<proteinExistence type="predicted"/>
<dbReference type="InterPro" id="IPR023210">
    <property type="entry name" value="NADP_OxRdtase_dom"/>
</dbReference>
<dbReference type="AlphaFoldDB" id="A0A9P6G2E6"/>
<gene>
    <name evidence="3" type="ORF">BGW38_000415</name>
</gene>
<name>A0A9P6G2E6_9FUNG</name>
<comment type="caution">
    <text evidence="3">The sequence shown here is derived from an EMBL/GenBank/DDBJ whole genome shotgun (WGS) entry which is preliminary data.</text>
</comment>